<evidence type="ECO:0000256" key="3">
    <source>
        <dbReference type="ARBA" id="ARBA00048219"/>
    </source>
</evidence>
<comment type="catalytic activity">
    <reaction evidence="3">
        <text>4-ethylphenol + 3'-phosphoadenylyl sulfate = 4-ethylphenyl sulfate + adenosine 3',5'-bisphosphate + H(+)</text>
        <dbReference type="Rhea" id="RHEA:70607"/>
        <dbReference type="ChEBI" id="CHEBI:15378"/>
        <dbReference type="ChEBI" id="CHEBI:49584"/>
        <dbReference type="ChEBI" id="CHEBI:58339"/>
        <dbReference type="ChEBI" id="CHEBI:58343"/>
        <dbReference type="ChEBI" id="CHEBI:133681"/>
    </reaction>
    <physiologicalReaction direction="left-to-right" evidence="3">
        <dbReference type="Rhea" id="RHEA:70608"/>
    </physiologicalReaction>
</comment>
<dbReference type="InterPro" id="IPR027417">
    <property type="entry name" value="P-loop_NTPase"/>
</dbReference>
<feature type="domain" description="Sulfotransferase" evidence="5">
    <location>
        <begin position="36"/>
        <end position="266"/>
    </location>
</feature>
<evidence type="ECO:0000259" key="5">
    <source>
        <dbReference type="Pfam" id="PF00685"/>
    </source>
</evidence>
<name>A0A4W2CW98_BOBOX</name>
<evidence type="ECO:0000256" key="4">
    <source>
        <dbReference type="RuleBase" id="RU361155"/>
    </source>
</evidence>
<reference evidence="6" key="3">
    <citation type="submission" date="2025-09" db="UniProtKB">
        <authorList>
            <consortium name="Ensembl"/>
        </authorList>
    </citation>
    <scope>IDENTIFICATION</scope>
</reference>
<reference evidence="6 7" key="1">
    <citation type="submission" date="2018-11" db="EMBL/GenBank/DDBJ databases">
        <title>Haplotype-resolved cattle genomes.</title>
        <authorList>
            <person name="Low W.Y."/>
            <person name="Tearle R."/>
            <person name="Bickhart D.M."/>
            <person name="Rosen B.D."/>
            <person name="Koren S."/>
            <person name="Rhie A."/>
            <person name="Hiendleder S."/>
            <person name="Phillippy A.M."/>
            <person name="Smith T.P.L."/>
            <person name="Williams J.L."/>
        </authorList>
    </citation>
    <scope>NUCLEOTIDE SEQUENCE [LARGE SCALE GENOMIC DNA]</scope>
</reference>
<keyword evidence="2 4" id="KW-0808">Transferase</keyword>
<reference evidence="6" key="2">
    <citation type="submission" date="2025-08" db="UniProtKB">
        <authorList>
            <consortium name="Ensembl"/>
        </authorList>
    </citation>
    <scope>IDENTIFICATION</scope>
</reference>
<dbReference type="Gene3D" id="3.40.50.300">
    <property type="entry name" value="P-loop containing nucleotide triphosphate hydrolases"/>
    <property type="match status" value="1"/>
</dbReference>
<evidence type="ECO:0000256" key="2">
    <source>
        <dbReference type="ARBA" id="ARBA00022679"/>
    </source>
</evidence>
<comment type="similarity">
    <text evidence="1 4">Belongs to the sulfotransferase 1 family.</text>
</comment>
<dbReference type="InterPro" id="IPR000863">
    <property type="entry name" value="Sulfotransferase_dom"/>
</dbReference>
<evidence type="ECO:0000313" key="7">
    <source>
        <dbReference type="Proteomes" id="UP000314981"/>
    </source>
</evidence>
<dbReference type="Pfam" id="PF00685">
    <property type="entry name" value="Sulfotransfer_1"/>
    <property type="match status" value="1"/>
</dbReference>
<evidence type="ECO:0000256" key="1">
    <source>
        <dbReference type="ARBA" id="ARBA00005771"/>
    </source>
</evidence>
<protein>
    <recommendedName>
        <fullName evidence="4">Sulfotransferase</fullName>
        <ecNumber evidence="4">2.8.2.-</ecNumber>
    </recommendedName>
</protein>
<proteinExistence type="inferred from homology"/>
<dbReference type="SUPFAM" id="SSF52540">
    <property type="entry name" value="P-loop containing nucleoside triphosphate hydrolases"/>
    <property type="match status" value="1"/>
</dbReference>
<dbReference type="AlphaFoldDB" id="A0A4W2CW98"/>
<dbReference type="OMA" id="TRNSENP"/>
<sequence length="277" mass="32613">MDNTDTYLLNFKGCDVHHSTVDFNLLEHLDDFEIGDDDVFIIVYPKSGKFEGSLIYFEGHRNRTEIVETVDSIPFLEYKLRTINHDKRPSPLIFSSHNPYYLAPKDLNNKKAKVYFSHLQKPQGCFDLFHFPNSVATLEGPDNMGDFMEQFLDVKVLGRLWSDHIRGWYEHRHDFNILFLMYEEMKMVRGVSVTKISNFPEKELNEEDVDDDPRANYNNILTSEVGTRTSQGRFLCKGTIGDWKCHLTVEQNEKFDRAFQRKMKDFPSKFIWDINEE</sequence>
<dbReference type="PANTHER" id="PTHR11783">
    <property type="entry name" value="SULFOTRANSFERASE SULT"/>
    <property type="match status" value="1"/>
</dbReference>
<evidence type="ECO:0000313" key="6">
    <source>
        <dbReference type="Ensembl" id="ENSBIXP00000010577.1"/>
    </source>
</evidence>
<dbReference type="Ensembl" id="ENSBIXT00000019455.1">
    <property type="protein sequence ID" value="ENSBIXP00000010577.1"/>
    <property type="gene ID" value="ENSBIXG00000016023.1"/>
</dbReference>
<dbReference type="STRING" id="30522.A0A4W2CW98"/>
<dbReference type="Proteomes" id="UP000314981">
    <property type="component" value="Chromosome 9"/>
</dbReference>
<dbReference type="GO" id="GO:0008146">
    <property type="term" value="F:sulfotransferase activity"/>
    <property type="evidence" value="ECO:0007669"/>
    <property type="project" value="InterPro"/>
</dbReference>
<accession>A0A4W2CW98</accession>
<dbReference type="EC" id="2.8.2.-" evidence="4"/>
<keyword evidence="7" id="KW-1185">Reference proteome</keyword>
<organism evidence="6 7">
    <name type="scientific">Bos indicus x Bos taurus</name>
    <name type="common">Hybrid cattle</name>
    <dbReference type="NCBI Taxonomy" id="30522"/>
    <lineage>
        <taxon>Eukaryota</taxon>
        <taxon>Metazoa</taxon>
        <taxon>Chordata</taxon>
        <taxon>Craniata</taxon>
        <taxon>Vertebrata</taxon>
        <taxon>Euteleostomi</taxon>
        <taxon>Mammalia</taxon>
        <taxon>Eutheria</taxon>
        <taxon>Laurasiatheria</taxon>
        <taxon>Artiodactyla</taxon>
        <taxon>Ruminantia</taxon>
        <taxon>Pecora</taxon>
        <taxon>Bovidae</taxon>
        <taxon>Bovinae</taxon>
        <taxon>Bos</taxon>
    </lineage>
</organism>